<accession>A0A2N8ZDN8</accession>
<dbReference type="NCBIfam" id="TIGR01388">
    <property type="entry name" value="rnd"/>
    <property type="match status" value="1"/>
</dbReference>
<dbReference type="GO" id="GO:0000166">
    <property type="term" value="F:nucleotide binding"/>
    <property type="evidence" value="ECO:0007669"/>
    <property type="project" value="InterPro"/>
</dbReference>
<dbReference type="InterPro" id="IPR006292">
    <property type="entry name" value="RNase_D"/>
</dbReference>
<dbReference type="PANTHER" id="PTHR47649:SF1">
    <property type="entry name" value="RIBONUCLEASE D"/>
    <property type="match status" value="1"/>
</dbReference>
<dbReference type="Pfam" id="PF01612">
    <property type="entry name" value="DNA_pol_A_exo1"/>
    <property type="match status" value="1"/>
</dbReference>
<comment type="subcellular location">
    <subcellularLocation>
        <location evidence="6">Cytoplasm</location>
    </subcellularLocation>
</comment>
<dbReference type="PROSITE" id="PS50967">
    <property type="entry name" value="HRDC"/>
    <property type="match status" value="1"/>
</dbReference>
<dbReference type="FunFam" id="3.30.420.10:FF:000060">
    <property type="entry name" value="Ribonuclease D"/>
    <property type="match status" value="1"/>
</dbReference>
<sequence length="416" mass="47981">MEMCMSRIRGPYVRFCERDEAETPHPTRCLMFSAVPPFFNLEKPVNYQIIVNQTELERVCQLAREVDTVMLDTEFVRTRTYFPQLGLIQLFDGENLSLIDPTEIDDMSAFTALLKDTAVVKVLHACGEDLEVFAHSFGTMPTPMIDTQIMAAFLGHGLSTGFAALAKEYLDIELDKSEARTDWLARPLTEKQLEYAAADVFYLQPIYQKLEVAVQEAGWWEAVQQESDLVVSKRAVRHVPDVAYIDVKGAWQLQPKQLATLQILAKWRVEEAIKRDLALNFVFREQDMLECARLNIKSLKKMEQEGFDFREIRRHGNRVIAMVKEGELVPEEEWPQAIDRLMDLPGYKQLFKDLKDEVKRAAQATGLATEFLASKKQLNQVFTWVWKKDRDPSTLPDTMQGWRLEVLGEKLIKHFD</sequence>
<comment type="cofactor">
    <cofactor evidence="6">
        <name>a divalent metal cation</name>
        <dbReference type="ChEBI" id="CHEBI:60240"/>
    </cofactor>
</comment>
<dbReference type="Gene3D" id="1.10.150.80">
    <property type="entry name" value="HRDC domain"/>
    <property type="match status" value="2"/>
</dbReference>
<keyword evidence="4 6" id="KW-0378">Hydrolase</keyword>
<dbReference type="InterPro" id="IPR036397">
    <property type="entry name" value="RNaseH_sf"/>
</dbReference>
<dbReference type="InterPro" id="IPR051086">
    <property type="entry name" value="RNase_D-like"/>
</dbReference>
<keyword evidence="9" id="KW-1185">Reference proteome</keyword>
<reference evidence="8 9" key="1">
    <citation type="submission" date="2017-10" db="EMBL/GenBank/DDBJ databases">
        <authorList>
            <person name="Banno H."/>
            <person name="Chua N.-H."/>
        </authorList>
    </citation>
    <scope>NUCLEOTIDE SEQUENCE [LARGE SCALE GENOMIC DNA]</scope>
    <source>
        <strain evidence="8">Vibrio tapetis CECT4600</strain>
    </source>
</reference>
<evidence type="ECO:0000256" key="1">
    <source>
        <dbReference type="ARBA" id="ARBA00022490"/>
    </source>
</evidence>
<dbReference type="SUPFAM" id="SSF53098">
    <property type="entry name" value="Ribonuclease H-like"/>
    <property type="match status" value="1"/>
</dbReference>
<keyword evidence="3 6" id="KW-0540">Nuclease</keyword>
<dbReference type="InterPro" id="IPR010997">
    <property type="entry name" value="HRDC-like_sf"/>
</dbReference>
<dbReference type="EMBL" id="LT960611">
    <property type="protein sequence ID" value="SON50036.1"/>
    <property type="molecule type" value="Genomic_DNA"/>
</dbReference>
<dbReference type="GO" id="GO:0042780">
    <property type="term" value="P:tRNA 3'-end processing"/>
    <property type="evidence" value="ECO:0007669"/>
    <property type="project" value="UniProtKB-UniRule"/>
</dbReference>
<dbReference type="Gene3D" id="3.30.420.10">
    <property type="entry name" value="Ribonuclease H-like superfamily/Ribonuclease H"/>
    <property type="match status" value="1"/>
</dbReference>
<dbReference type="InterPro" id="IPR048579">
    <property type="entry name" value="RNAseD_HRDC_C"/>
</dbReference>
<dbReference type="CDD" id="cd06142">
    <property type="entry name" value="RNaseD_exo"/>
    <property type="match status" value="1"/>
</dbReference>
<comment type="similarity">
    <text evidence="6">Belongs to the RNase D family.</text>
</comment>
<dbReference type="SMART" id="SM00474">
    <property type="entry name" value="35EXOc"/>
    <property type="match status" value="1"/>
</dbReference>
<evidence type="ECO:0000256" key="2">
    <source>
        <dbReference type="ARBA" id="ARBA00022694"/>
    </source>
</evidence>
<dbReference type="HAMAP" id="MF_01899">
    <property type="entry name" value="RNase_D"/>
    <property type="match status" value="1"/>
</dbReference>
<evidence type="ECO:0000256" key="3">
    <source>
        <dbReference type="ARBA" id="ARBA00022722"/>
    </source>
</evidence>
<evidence type="ECO:0000313" key="9">
    <source>
        <dbReference type="Proteomes" id="UP000235828"/>
    </source>
</evidence>
<dbReference type="Pfam" id="PF21293">
    <property type="entry name" value="RNAseD_HRDC_C"/>
    <property type="match status" value="1"/>
</dbReference>
<dbReference type="GO" id="GO:0033890">
    <property type="term" value="F:ribonuclease D activity"/>
    <property type="evidence" value="ECO:0007669"/>
    <property type="project" value="UniProtKB-UniRule"/>
</dbReference>
<gene>
    <name evidence="6 8" type="primary">rnd</name>
    <name evidence="8" type="ORF">VTAP4600_A2057</name>
</gene>
<dbReference type="PANTHER" id="PTHR47649">
    <property type="entry name" value="RIBONUCLEASE D"/>
    <property type="match status" value="1"/>
</dbReference>
<organism evidence="8 9">
    <name type="scientific">Vibrio tapetis subsp. tapetis</name>
    <dbReference type="NCBI Taxonomy" id="1671868"/>
    <lineage>
        <taxon>Bacteria</taxon>
        <taxon>Pseudomonadati</taxon>
        <taxon>Pseudomonadota</taxon>
        <taxon>Gammaproteobacteria</taxon>
        <taxon>Vibrionales</taxon>
        <taxon>Vibrionaceae</taxon>
        <taxon>Vibrio</taxon>
    </lineage>
</organism>
<dbReference type="InterPro" id="IPR044876">
    <property type="entry name" value="HRDC_dom_sf"/>
</dbReference>
<dbReference type="GO" id="GO:0003676">
    <property type="term" value="F:nucleic acid binding"/>
    <property type="evidence" value="ECO:0007669"/>
    <property type="project" value="InterPro"/>
</dbReference>
<keyword evidence="2 6" id="KW-0819">tRNA processing</keyword>
<evidence type="ECO:0000256" key="4">
    <source>
        <dbReference type="ARBA" id="ARBA00022801"/>
    </source>
</evidence>
<evidence type="ECO:0000256" key="5">
    <source>
        <dbReference type="ARBA" id="ARBA00022839"/>
    </source>
</evidence>
<dbReference type="InterPro" id="IPR012337">
    <property type="entry name" value="RNaseH-like_sf"/>
</dbReference>
<dbReference type="GO" id="GO:0005737">
    <property type="term" value="C:cytoplasm"/>
    <property type="evidence" value="ECO:0007669"/>
    <property type="project" value="UniProtKB-SubCell"/>
</dbReference>
<keyword evidence="5 6" id="KW-0269">Exonuclease</keyword>
<comment type="catalytic activity">
    <reaction evidence="6">
        <text>Exonucleolytic cleavage that removes extra residues from the 3'-terminus of tRNA to produce 5'-mononucleotides.</text>
        <dbReference type="EC" id="3.1.13.5"/>
    </reaction>
</comment>
<dbReference type="InterPro" id="IPR002562">
    <property type="entry name" value="3'-5'_exonuclease_dom"/>
</dbReference>
<dbReference type="SUPFAM" id="SSF47819">
    <property type="entry name" value="HRDC-like"/>
    <property type="match status" value="2"/>
</dbReference>
<dbReference type="KEGG" id="vta:A2057"/>
<name>A0A2N8ZDN8_9VIBR</name>
<feature type="domain" description="HRDC" evidence="7">
    <location>
        <begin position="254"/>
        <end position="333"/>
    </location>
</feature>
<dbReference type="InterPro" id="IPR002121">
    <property type="entry name" value="HRDC_dom"/>
</dbReference>
<evidence type="ECO:0000313" key="8">
    <source>
        <dbReference type="EMBL" id="SON50036.1"/>
    </source>
</evidence>
<evidence type="ECO:0000259" key="7">
    <source>
        <dbReference type="PROSITE" id="PS50967"/>
    </source>
</evidence>
<dbReference type="Pfam" id="PF00570">
    <property type="entry name" value="HRDC"/>
    <property type="match status" value="1"/>
</dbReference>
<dbReference type="GO" id="GO:0008408">
    <property type="term" value="F:3'-5' exonuclease activity"/>
    <property type="evidence" value="ECO:0007669"/>
    <property type="project" value="InterPro"/>
</dbReference>
<evidence type="ECO:0000256" key="6">
    <source>
        <dbReference type="HAMAP-Rule" id="MF_01899"/>
    </source>
</evidence>
<comment type="function">
    <text evidence="6">Exonuclease involved in the 3' processing of various precursor tRNAs. Initiates hydrolysis at the 3'-terminus of an RNA molecule and releases 5'-mononucleotides.</text>
</comment>
<dbReference type="Proteomes" id="UP000235828">
    <property type="component" value="Chromosome A"/>
</dbReference>
<proteinExistence type="inferred from homology"/>
<protein>
    <recommendedName>
        <fullName evidence="6">Ribonuclease D</fullName>
        <shortName evidence="6">RNase D</shortName>
        <ecNumber evidence="6">3.1.13.5</ecNumber>
    </recommendedName>
</protein>
<dbReference type="AlphaFoldDB" id="A0A2N8ZDN8"/>
<dbReference type="EC" id="3.1.13.5" evidence="6"/>
<keyword evidence="1 6" id="KW-0963">Cytoplasm</keyword>